<accession>X1UT66</accession>
<feature type="non-terminal residue" evidence="6">
    <location>
        <position position="179"/>
    </location>
</feature>
<feature type="transmembrane region" description="Helical" evidence="5">
    <location>
        <begin position="74"/>
        <end position="92"/>
    </location>
</feature>
<dbReference type="PANTHER" id="PTHR42829">
    <property type="entry name" value="NADH-UBIQUINONE OXIDOREDUCTASE CHAIN 5"/>
    <property type="match status" value="1"/>
</dbReference>
<dbReference type="GO" id="GO:0016020">
    <property type="term" value="C:membrane"/>
    <property type="evidence" value="ECO:0007669"/>
    <property type="project" value="UniProtKB-SubCell"/>
</dbReference>
<protein>
    <recommendedName>
        <fullName evidence="7">NADH:quinone oxidoreductase/Mrp antiporter membrane subunit domain-containing protein</fullName>
    </recommendedName>
</protein>
<feature type="non-terminal residue" evidence="6">
    <location>
        <position position="1"/>
    </location>
</feature>
<evidence type="ECO:0000256" key="4">
    <source>
        <dbReference type="ARBA" id="ARBA00023136"/>
    </source>
</evidence>
<keyword evidence="2 5" id="KW-0812">Transmembrane</keyword>
<dbReference type="GO" id="GO:0003954">
    <property type="term" value="F:NADH dehydrogenase activity"/>
    <property type="evidence" value="ECO:0007669"/>
    <property type="project" value="TreeGrafter"/>
</dbReference>
<evidence type="ECO:0000256" key="1">
    <source>
        <dbReference type="ARBA" id="ARBA00004141"/>
    </source>
</evidence>
<gene>
    <name evidence="6" type="ORF">S12H4_58630</name>
</gene>
<evidence type="ECO:0008006" key="7">
    <source>
        <dbReference type="Google" id="ProtNLM"/>
    </source>
</evidence>
<evidence type="ECO:0000256" key="3">
    <source>
        <dbReference type="ARBA" id="ARBA00022989"/>
    </source>
</evidence>
<name>X1UT66_9ZZZZ</name>
<dbReference type="EMBL" id="BARW01038129">
    <property type="protein sequence ID" value="GAJ20664.1"/>
    <property type="molecule type" value="Genomic_DNA"/>
</dbReference>
<feature type="transmembrane region" description="Helical" evidence="5">
    <location>
        <begin position="18"/>
        <end position="37"/>
    </location>
</feature>
<reference evidence="6" key="1">
    <citation type="journal article" date="2014" name="Front. Microbiol.">
        <title>High frequency of phylogenetically diverse reductive dehalogenase-homologous genes in deep subseafloor sedimentary metagenomes.</title>
        <authorList>
            <person name="Kawai M."/>
            <person name="Futagami T."/>
            <person name="Toyoda A."/>
            <person name="Takaki Y."/>
            <person name="Nishi S."/>
            <person name="Hori S."/>
            <person name="Arai W."/>
            <person name="Tsubouchi T."/>
            <person name="Morono Y."/>
            <person name="Uchiyama I."/>
            <person name="Ito T."/>
            <person name="Fujiyama A."/>
            <person name="Inagaki F."/>
            <person name="Takami H."/>
        </authorList>
    </citation>
    <scope>NUCLEOTIDE SEQUENCE</scope>
    <source>
        <strain evidence="6">Expedition CK06-06</strain>
    </source>
</reference>
<dbReference type="InterPro" id="IPR003945">
    <property type="entry name" value="NU5C-like"/>
</dbReference>
<keyword evidence="3 5" id="KW-1133">Transmembrane helix</keyword>
<dbReference type="AlphaFoldDB" id="X1UT66"/>
<comment type="caution">
    <text evidence="6">The sequence shown here is derived from an EMBL/GenBank/DDBJ whole genome shotgun (WGS) entry which is preliminary data.</text>
</comment>
<dbReference type="GO" id="GO:0008137">
    <property type="term" value="F:NADH dehydrogenase (ubiquinone) activity"/>
    <property type="evidence" value="ECO:0007669"/>
    <property type="project" value="InterPro"/>
</dbReference>
<evidence type="ECO:0000256" key="5">
    <source>
        <dbReference type="SAM" id="Phobius"/>
    </source>
</evidence>
<proteinExistence type="predicted"/>
<sequence length="179" mass="19549">GKAAWQGAHQPHESPSVMTIPLVLLAFLSILGGYVGIPEALGGINQFHHFLEPVLAVYPGVGAVAQHPSQGLELLLIGVSTVVVLGGVYYAYRVYVQQPTLADDLAQRLGLLHRLSFNKYFVDEAYHLLIERPFLALAEGLWKWFDIQVVDGADNGSGHAITRISGVVRRVQSGLIQHY</sequence>
<dbReference type="GO" id="GO:0042773">
    <property type="term" value="P:ATP synthesis coupled electron transport"/>
    <property type="evidence" value="ECO:0007669"/>
    <property type="project" value="InterPro"/>
</dbReference>
<dbReference type="Gene3D" id="1.20.5.2700">
    <property type="match status" value="1"/>
</dbReference>
<evidence type="ECO:0000313" key="6">
    <source>
        <dbReference type="EMBL" id="GAJ20664.1"/>
    </source>
</evidence>
<dbReference type="GO" id="GO:0015990">
    <property type="term" value="P:electron transport coupled proton transport"/>
    <property type="evidence" value="ECO:0007669"/>
    <property type="project" value="TreeGrafter"/>
</dbReference>
<evidence type="ECO:0000256" key="2">
    <source>
        <dbReference type="ARBA" id="ARBA00022692"/>
    </source>
</evidence>
<dbReference type="PANTHER" id="PTHR42829:SF2">
    <property type="entry name" value="NADH-UBIQUINONE OXIDOREDUCTASE CHAIN 5"/>
    <property type="match status" value="1"/>
</dbReference>
<organism evidence="6">
    <name type="scientific">marine sediment metagenome</name>
    <dbReference type="NCBI Taxonomy" id="412755"/>
    <lineage>
        <taxon>unclassified sequences</taxon>
        <taxon>metagenomes</taxon>
        <taxon>ecological metagenomes</taxon>
    </lineage>
</organism>
<comment type="subcellular location">
    <subcellularLocation>
        <location evidence="1">Membrane</location>
        <topology evidence="1">Multi-pass membrane protein</topology>
    </subcellularLocation>
</comment>
<keyword evidence="4 5" id="KW-0472">Membrane</keyword>